<dbReference type="PROSITE" id="PS51257">
    <property type="entry name" value="PROKAR_LIPOPROTEIN"/>
    <property type="match status" value="1"/>
</dbReference>
<keyword evidence="1" id="KW-0732">Signal</keyword>
<organism evidence="2">
    <name type="scientific">Pinctada fucata</name>
    <name type="common">Akoya pearl oyster</name>
    <name type="synonym">Pinctada imbricata fucata</name>
    <dbReference type="NCBI Taxonomy" id="50426"/>
    <lineage>
        <taxon>Eukaryota</taxon>
        <taxon>Metazoa</taxon>
        <taxon>Spiralia</taxon>
        <taxon>Lophotrochozoa</taxon>
        <taxon>Mollusca</taxon>
        <taxon>Bivalvia</taxon>
        <taxon>Autobranchia</taxon>
        <taxon>Pteriomorphia</taxon>
        <taxon>Pterioida</taxon>
        <taxon>Pterioidea</taxon>
        <taxon>Pteriidae</taxon>
        <taxon>Pinctada</taxon>
    </lineage>
</organism>
<proteinExistence type="evidence at transcript level"/>
<accession>V5XVQ5</accession>
<evidence type="ECO:0000256" key="1">
    <source>
        <dbReference type="SAM" id="SignalP"/>
    </source>
</evidence>
<feature type="chain" id="PRO_5004742991" evidence="1">
    <location>
        <begin position="22"/>
        <end position="112"/>
    </location>
</feature>
<dbReference type="EMBL" id="AB823700">
    <property type="protein sequence ID" value="BAO09162.1"/>
    <property type="molecule type" value="mRNA"/>
</dbReference>
<sequence length="112" mass="12790">MVKYICIIVVVLGLILSCAQGQYCPRDRLEVPGNIFCRSNFDCPYYSYCETSGPFPRCCHKCPIGSTLVQSRCNNTPGLPRCFGRYVTCERDPVYPNNPRFDACCFRFPFYG</sequence>
<evidence type="ECO:0000313" key="2">
    <source>
        <dbReference type="EMBL" id="BAO09162.1"/>
    </source>
</evidence>
<name>V5XVQ5_PINFU</name>
<reference evidence="2" key="1">
    <citation type="journal article" date="2013" name="FEBS Open Bio">
        <title>Identification and characterization of a matrix protein (PPP-10) in the periostracum of the pearl oyster, Pinctada fucata.</title>
        <authorList>
            <person name="Nakayama S."/>
            <person name="Suzuki M."/>
            <person name="Endo H."/>
            <person name="Iimura K."/>
            <person name="Kinoshita S."/>
            <person name="Watabe S."/>
            <person name="Kogure T."/>
            <person name="Nagasawa H."/>
        </authorList>
    </citation>
    <scope>NUCLEOTIDE SEQUENCE</scope>
    <source>
        <tissue evidence="2">Periostracum</tissue>
    </source>
</reference>
<dbReference type="AlphaFoldDB" id="V5XVQ5"/>
<protein>
    <submittedName>
        <fullName evidence="2">Matrix protein</fullName>
    </submittedName>
</protein>
<feature type="signal peptide" evidence="1">
    <location>
        <begin position="1"/>
        <end position="21"/>
    </location>
</feature>